<comment type="caution">
    <text evidence="1">The sequence shown here is derived from an EMBL/GenBank/DDBJ whole genome shotgun (WGS) entry which is preliminary data.</text>
</comment>
<keyword evidence="2" id="KW-1185">Reference proteome</keyword>
<protein>
    <submittedName>
        <fullName evidence="1">Uncharacterized protein</fullName>
    </submittedName>
</protein>
<accession>A0AAE0DV57</accession>
<sequence length="69" mass="7615">MASHQQSIWPEKTLEHHLIVIKVDSETAVIAQQMTTQLAYSNTREETRAQMGMKAGFSGVENSAAKLSP</sequence>
<name>A0AAE0DV57_9ROSI</name>
<proteinExistence type="predicted"/>
<reference evidence="1" key="1">
    <citation type="journal article" date="2023" name="Plant J.">
        <title>Genome sequences and population genomics provide insights into the demographic history, inbreeding, and mutation load of two 'living fossil' tree species of Dipteronia.</title>
        <authorList>
            <person name="Feng Y."/>
            <person name="Comes H.P."/>
            <person name="Chen J."/>
            <person name="Zhu S."/>
            <person name="Lu R."/>
            <person name="Zhang X."/>
            <person name="Li P."/>
            <person name="Qiu J."/>
            <person name="Olsen K.M."/>
            <person name="Qiu Y."/>
        </authorList>
    </citation>
    <scope>NUCLEOTIDE SEQUENCE</scope>
    <source>
        <strain evidence="1">NBL</strain>
    </source>
</reference>
<organism evidence="1 2">
    <name type="scientific">Dipteronia sinensis</name>
    <dbReference type="NCBI Taxonomy" id="43782"/>
    <lineage>
        <taxon>Eukaryota</taxon>
        <taxon>Viridiplantae</taxon>
        <taxon>Streptophyta</taxon>
        <taxon>Embryophyta</taxon>
        <taxon>Tracheophyta</taxon>
        <taxon>Spermatophyta</taxon>
        <taxon>Magnoliopsida</taxon>
        <taxon>eudicotyledons</taxon>
        <taxon>Gunneridae</taxon>
        <taxon>Pentapetalae</taxon>
        <taxon>rosids</taxon>
        <taxon>malvids</taxon>
        <taxon>Sapindales</taxon>
        <taxon>Sapindaceae</taxon>
        <taxon>Hippocastanoideae</taxon>
        <taxon>Acereae</taxon>
        <taxon>Dipteronia</taxon>
    </lineage>
</organism>
<gene>
    <name evidence="1" type="ORF">Dsin_029201</name>
</gene>
<dbReference type="AlphaFoldDB" id="A0AAE0DV57"/>
<evidence type="ECO:0000313" key="1">
    <source>
        <dbReference type="EMBL" id="KAK3189640.1"/>
    </source>
</evidence>
<dbReference type="EMBL" id="JANJYJ010000009">
    <property type="protein sequence ID" value="KAK3189640.1"/>
    <property type="molecule type" value="Genomic_DNA"/>
</dbReference>
<dbReference type="Proteomes" id="UP001281410">
    <property type="component" value="Unassembled WGS sequence"/>
</dbReference>
<evidence type="ECO:0000313" key="2">
    <source>
        <dbReference type="Proteomes" id="UP001281410"/>
    </source>
</evidence>